<accession>A0A3P3XS33</accession>
<name>A0A3P3XS33_9SPIR</name>
<dbReference type="AlphaFoldDB" id="A0A3P3XS33"/>
<protein>
    <submittedName>
        <fullName evidence="2">Uncharacterized protein</fullName>
    </submittedName>
</protein>
<sequence length="100" mass="11109">MLVAPPAGAWIETDTDRQEKVRILTSRPPRARGLKLVNSADTWQLERSRPPRARGLKQSGTLTEERGIKVAPPAGAWIETSILPEGFRRCPSRAPRGRVD</sequence>
<evidence type="ECO:0000313" key="2">
    <source>
        <dbReference type="EMBL" id="SLM19116.1"/>
    </source>
</evidence>
<reference evidence="2" key="1">
    <citation type="submission" date="2017-02" db="EMBL/GenBank/DDBJ databases">
        <authorList>
            <person name="Regsiter A."/>
            <person name="William W."/>
        </authorList>
    </citation>
    <scope>NUCLEOTIDE SEQUENCE</scope>
    <source>
        <strain evidence="2">BdmA 4</strain>
    </source>
</reference>
<organism evidence="2">
    <name type="scientific">uncultured spirochete</name>
    <dbReference type="NCBI Taxonomy" id="156406"/>
    <lineage>
        <taxon>Bacteria</taxon>
        <taxon>Pseudomonadati</taxon>
        <taxon>Spirochaetota</taxon>
        <taxon>Spirochaetia</taxon>
        <taxon>Spirochaetales</taxon>
        <taxon>environmental samples</taxon>
    </lineage>
</organism>
<dbReference type="EMBL" id="FWDO01000005">
    <property type="protein sequence ID" value="SLM19116.1"/>
    <property type="molecule type" value="Genomic_DNA"/>
</dbReference>
<feature type="region of interest" description="Disordered" evidence="1">
    <location>
        <begin position="42"/>
        <end position="68"/>
    </location>
</feature>
<gene>
    <name evidence="2" type="ORF">SPIRO4BDMA_50631</name>
</gene>
<proteinExistence type="predicted"/>
<evidence type="ECO:0000256" key="1">
    <source>
        <dbReference type="SAM" id="MobiDB-lite"/>
    </source>
</evidence>